<evidence type="ECO:0000313" key="3">
    <source>
        <dbReference type="Proteomes" id="UP000249081"/>
    </source>
</evidence>
<evidence type="ECO:0008006" key="4">
    <source>
        <dbReference type="Google" id="ProtNLM"/>
    </source>
</evidence>
<dbReference type="AlphaFoldDB" id="A0A2W4W306"/>
<accession>A0A2W4W306</accession>
<reference evidence="3" key="1">
    <citation type="submission" date="2018-04" db="EMBL/GenBank/DDBJ databases">
        <authorList>
            <person name="Cornet L."/>
        </authorList>
    </citation>
    <scope>NUCLEOTIDE SEQUENCE [LARGE SCALE GENOMIC DNA]</scope>
</reference>
<organism evidence="2 3">
    <name type="scientific">Shackletoniella antarctica</name>
    <dbReference type="NCBI Taxonomy" id="268115"/>
    <lineage>
        <taxon>Bacteria</taxon>
        <taxon>Bacillati</taxon>
        <taxon>Cyanobacteriota</taxon>
        <taxon>Cyanophyceae</taxon>
        <taxon>Oculatellales</taxon>
        <taxon>Oculatellaceae</taxon>
        <taxon>Shackletoniella</taxon>
    </lineage>
</organism>
<evidence type="ECO:0000256" key="1">
    <source>
        <dbReference type="SAM" id="MobiDB-lite"/>
    </source>
</evidence>
<feature type="region of interest" description="Disordered" evidence="1">
    <location>
        <begin position="1"/>
        <end position="32"/>
    </location>
</feature>
<reference evidence="2 3" key="2">
    <citation type="submission" date="2018-06" db="EMBL/GenBank/DDBJ databases">
        <title>Metagenomic assembly of (sub)arctic Cyanobacteria and their associated microbiome from non-axenic cultures.</title>
        <authorList>
            <person name="Baurain D."/>
        </authorList>
    </citation>
    <scope>NUCLEOTIDE SEQUENCE [LARGE SCALE GENOMIC DNA]</scope>
    <source>
        <strain evidence="2">ULC041bin1</strain>
    </source>
</reference>
<dbReference type="Proteomes" id="UP000249081">
    <property type="component" value="Unassembled WGS sequence"/>
</dbReference>
<name>A0A2W4W306_9CYAN</name>
<comment type="caution">
    <text evidence="2">The sequence shown here is derived from an EMBL/GenBank/DDBJ whole genome shotgun (WGS) entry which is preliminary data.</text>
</comment>
<proteinExistence type="predicted"/>
<dbReference type="EMBL" id="QBMN01000086">
    <property type="protein sequence ID" value="PZO39554.1"/>
    <property type="molecule type" value="Genomic_DNA"/>
</dbReference>
<protein>
    <recommendedName>
        <fullName evidence="4">Sporulation/spore germination protein</fullName>
    </recommendedName>
</protein>
<sequence length="184" mass="19534">MVGCAGQPQGEPPINDRPAEAQTAPASPADESAAVASALEPIPSPADALAAASRTMQARARRLVAPADPVAVDLYTLNPTCEGYQIEPIQVPRPQSMETTVGLILAEQAIADLVLSGYRASYDLERKTTTIDIRVARTSGRGLRSLSLCEQKALLGSLRETLINQPDWNIDAVTFTDRGNALVL</sequence>
<gene>
    <name evidence="2" type="ORF">DCF17_13045</name>
</gene>
<evidence type="ECO:0000313" key="2">
    <source>
        <dbReference type="EMBL" id="PZO39554.1"/>
    </source>
</evidence>